<dbReference type="EMBL" id="MTSD02000004">
    <property type="protein sequence ID" value="OOV86935.1"/>
    <property type="molecule type" value="Genomic_DNA"/>
</dbReference>
<dbReference type="AlphaFoldDB" id="A0A1T1HAT7"/>
<feature type="domain" description="DUF7834" evidence="2">
    <location>
        <begin position="208"/>
        <end position="439"/>
    </location>
</feature>
<evidence type="ECO:0000313" key="3">
    <source>
        <dbReference type="EMBL" id="OOV86935.1"/>
    </source>
</evidence>
<dbReference type="PANTHER" id="PTHR35149">
    <property type="entry name" value="SLL5132 PROTEIN"/>
    <property type="match status" value="1"/>
</dbReference>
<dbReference type="STRING" id="966.BTA35_0211645"/>
<dbReference type="Pfam" id="PF25202">
    <property type="entry name" value="DUF7834"/>
    <property type="match status" value="1"/>
</dbReference>
<evidence type="ECO:0000259" key="1">
    <source>
        <dbReference type="Pfam" id="PF03235"/>
    </source>
</evidence>
<dbReference type="InterPro" id="IPR004919">
    <property type="entry name" value="GmrSD_N"/>
</dbReference>
<dbReference type="RefSeq" id="WP_078319990.1">
    <property type="nucleotide sequence ID" value="NZ_FXTS01000005.1"/>
</dbReference>
<gene>
    <name evidence="3" type="ORF">BTA35_0211645</name>
</gene>
<dbReference type="Proteomes" id="UP000190064">
    <property type="component" value="Unassembled WGS sequence"/>
</dbReference>
<evidence type="ECO:0000313" key="4">
    <source>
        <dbReference type="Proteomes" id="UP000190064"/>
    </source>
</evidence>
<evidence type="ECO:0000259" key="2">
    <source>
        <dbReference type="Pfam" id="PF25202"/>
    </source>
</evidence>
<accession>A0A1T1HAT7</accession>
<reference evidence="3" key="1">
    <citation type="submission" date="2017-02" db="EMBL/GenBank/DDBJ databases">
        <title>Draft Genome Sequence of the Salt Water Bacterium Oceanospirillum linum ATCC 11336.</title>
        <authorList>
            <person name="Trachtenberg A.M."/>
            <person name="Carney J.G."/>
            <person name="Linnane J.D."/>
            <person name="Rheaume B.A."/>
            <person name="Pitts N.L."/>
            <person name="Mykles D.L."/>
            <person name="Maclea K.S."/>
        </authorList>
    </citation>
    <scope>NUCLEOTIDE SEQUENCE [LARGE SCALE GENOMIC DNA]</scope>
    <source>
        <strain evidence="3">ATCC 11336</strain>
    </source>
</reference>
<keyword evidence="4" id="KW-1185">Reference proteome</keyword>
<comment type="caution">
    <text evidence="3">The sequence shown here is derived from an EMBL/GenBank/DDBJ whole genome shotgun (WGS) entry which is preliminary data.</text>
</comment>
<sequence>MTITLKDVKTVAECLQLPLAIPNYQRPYTWQEKHVNQLLDDLVLHHKRYADAPNNTTDQHARVYRLGTVVLHRDNSDADELHIVDGQQRLLTFTLIVHRLASLCDRKDVALSLLAKTFDAPTTIRNLQHNAAVIEERLSHGSVAASDLLNFILNRCELIRVELDDLGEAFQFFDAQNARGKGLEPHDLLKAFHLREMPSGNDDEQETEKRRYVERWETHIKRDKDTSGPHLTRMMADYLYRIRSWAQGGHGFYFNRHDIGLFKGISVNAETRGLPYVRSMLLLRGAAKAQAADNQPVYPFLLDQPILNGAGFFDYIEQAYRHYQALFIDEQQALKGLLELLNRYPGRYRTGDGYVRALFDCALLSYYDKFGAAHLEKAAETCFLWSYRIRLTKSSVYIEAINNAARAEKSLLNVIRNAQLPEQVLAYRVPVLKAVEASKVDALKEKFRDLGYLKQEAE</sequence>
<dbReference type="PANTHER" id="PTHR35149:SF2">
    <property type="entry name" value="DUF262 DOMAIN-CONTAINING PROTEIN"/>
    <property type="match status" value="1"/>
</dbReference>
<proteinExistence type="predicted"/>
<feature type="domain" description="GmrSD restriction endonucleases N-terminal" evidence="1">
    <location>
        <begin position="19"/>
        <end position="193"/>
    </location>
</feature>
<dbReference type="InterPro" id="IPR057156">
    <property type="entry name" value="DUF7834"/>
</dbReference>
<protein>
    <submittedName>
        <fullName evidence="3">Uncharacterized protein</fullName>
    </submittedName>
</protein>
<dbReference type="Pfam" id="PF03235">
    <property type="entry name" value="GmrSD_N"/>
    <property type="match status" value="1"/>
</dbReference>
<organism evidence="3 4">
    <name type="scientific">Oceanospirillum linum</name>
    <dbReference type="NCBI Taxonomy" id="966"/>
    <lineage>
        <taxon>Bacteria</taxon>
        <taxon>Pseudomonadati</taxon>
        <taxon>Pseudomonadota</taxon>
        <taxon>Gammaproteobacteria</taxon>
        <taxon>Oceanospirillales</taxon>
        <taxon>Oceanospirillaceae</taxon>
        <taxon>Oceanospirillum</taxon>
    </lineage>
</organism>
<name>A0A1T1HAT7_OCELI</name>